<dbReference type="PANTHER" id="PTHR16155">
    <property type="entry name" value="DED DOMAIN-CONTAINING PROTEIN"/>
    <property type="match status" value="1"/>
</dbReference>
<feature type="compositionally biased region" description="Polar residues" evidence="2">
    <location>
        <begin position="290"/>
        <end position="304"/>
    </location>
</feature>
<keyword evidence="4" id="KW-1185">Reference proteome</keyword>
<gene>
    <name evidence="3" type="ORF">P5673_017477</name>
</gene>
<dbReference type="Gene3D" id="3.40.50.2000">
    <property type="entry name" value="Glycogen Phosphorylase B"/>
    <property type="match status" value="1"/>
</dbReference>
<keyword evidence="1" id="KW-0802">TPR repeat</keyword>
<dbReference type="PROSITE" id="PS50005">
    <property type="entry name" value="TPR"/>
    <property type="match status" value="1"/>
</dbReference>
<sequence length="1776" mass="200526">MLKRIVTLNLAIVQLESSLKRKIEDSKQEAMEKHREGQECFRKSNFRAAIFNFSEGKLLLPPLDMYAEEMKQFCWWLAECHLRNVQAGENNLELALRQCEEADRLVPEDVNILHTKMKVLERMNRHKECYAVCNKLIQSHFKIFMEDEVLATEKHVKLELPRSPDFALAKKSKKGRATKGSNGEKEKETNKAVVFNSNTTDTSSSLPSARDAVAEEDAGSSSTSGEEVTQGGLNCSGTMQRRNIPSSKPELGVGLVGNDVLVKTSERDPLEAETESYLSQVQDKDVLDKSQASGSISTESTPVSGDSAAYPRRILLISERWSSWQRSVYTVNRQLSRSFARNEDIYVACLVLHASEQETIAATRDGVNLIKATIQPGLCEGDEHLLQLHSDFPFKVDLIVGHGIISGTAAAIQANRLDCKRLHVFHNLPEEEQERERDLSLNADFVAGIGPLVVEQWEAILNREVITIIPGLPEVSPRNKIMTPQTRCLILGDFNNPNTNGLKLVTAALAYCRRRELYIHLTVVGTDREMVQELKEEISNDLRHSRVNVEVKRFDLSQEAIGVEIRGVSLVLMPSLSDGFGVLSLQAVAAKVPILIASLSGVAKFLRKEFGQQFLKLLCSTGSDTDCEEAWKNAIDGVLNDREGAFDMAESLWDKWSSVFTWDSAAHNLLKHMSSFGVFSVPSPSAEMQITLPSQCSDSALNFMQHEVDLPNRRRKHVLFVSPENAGESPFIRYFAQVPWIAVLDFDVNSVRTGYLASCGTFCENMGMKICRILPPSPGEDRKKFPGGSLTGIPWVLLEGMPESRRNIKGNLEWMREFFSALSKTYQVPITFTVVWKSLKETEALCRSLSKILTTVQLSPLHNQVKLVIASTGDRVSTYLEDVADEWGVEVQSINLEDICNALCHCVNSSPFIQEDQDFSLPVADPIDPQKVDFKVLPPCSRWIIAEVEVLFQSVGSTPQFETDDAYHFYRGGLISWYALQMGYAVERSNWMALKNRVDELLVGAGTLRLRMPHQRGTGGSTSARKILFDYHEKYPCVFLKSVGHAEVAHAIKVVAEFCRLPVIVLFDCKQVQSDEFDVDTLYNILSNDRIPCVVLEVIHQSQIKAKMPLQSSENRSEKTHPFRLADALSSREAGQFVEIYSTQRRDKLGQLCSLRDRGPKQLQIPFYYALTTFEDRFTGLEPFVVDCLRDLDFREQKILLFLAMAFHYGHNSLSATEFAELLQAPRREVISLEVVLPELSRELLLEEDGKWRPRHDLIAVEMLRRLLTLTSSKGPAPIHLDNWKNQLAEKALDFFDHMSEGVVNNVLLSRLFDDSSHQYISFSQLILDIPIEDDAIKVFEKAISLFPDNPFFKVHLGRFYSIQKKSAGFSMAIKYTDDGICCSQNYSRLARGQLVQMKGVVYSREVSNLIEQKAEVERVIEMADEGVKNFRRAVSIAPDFVDGYIPEVRMMCRVFEYIDHKTGDFCDYVKSPEAHPFIIDGICNTSNTLECVPDSDEYAHWRMRLACLGRRKFSHRQVKETLDLLYHLRTSGRASRGSINRQIVIMKMDMCSKNGESVSVIAPEMIELLNEALRYDTNIEHTMRLWVRLAPFIPVPLAEAEDKIFDWSLKEKSVRSCLYKYIIASLHLLEGGSSTYSEIMKNAKEDLISGIKAINRHDVGRCRHPDRPVVWLGQNGSGMGHLVNLGDMTSEFKSIRTKRFIDGPYTKQLRPLTGLIVQTGAKVGTIRTSELDVSFRTDLCETPLTSSAFANREVKFFLAFTFFGTDAYNVKLVSE</sequence>
<dbReference type="InterPro" id="IPR011990">
    <property type="entry name" value="TPR-like_helical_dom_sf"/>
</dbReference>
<dbReference type="SUPFAM" id="SSF48452">
    <property type="entry name" value="TPR-like"/>
    <property type="match status" value="2"/>
</dbReference>
<dbReference type="Gene3D" id="1.25.40.10">
    <property type="entry name" value="Tetratricopeptide repeat domain"/>
    <property type="match status" value="2"/>
</dbReference>
<evidence type="ECO:0000256" key="1">
    <source>
        <dbReference type="PROSITE-ProRule" id="PRU00339"/>
    </source>
</evidence>
<reference evidence="3" key="2">
    <citation type="journal article" date="2023" name="Science">
        <title>Genomic signatures of disease resistance in endangered staghorn corals.</title>
        <authorList>
            <person name="Vollmer S.V."/>
            <person name="Selwyn J.D."/>
            <person name="Despard B.A."/>
            <person name="Roesel C.L."/>
        </authorList>
    </citation>
    <scope>NUCLEOTIDE SEQUENCE</scope>
    <source>
        <strain evidence="3">K2</strain>
    </source>
</reference>
<dbReference type="GO" id="GO:0005737">
    <property type="term" value="C:cytoplasm"/>
    <property type="evidence" value="ECO:0007669"/>
    <property type="project" value="TreeGrafter"/>
</dbReference>
<feature type="repeat" description="TPR" evidence="1">
    <location>
        <begin position="1317"/>
        <end position="1350"/>
    </location>
</feature>
<dbReference type="InterPro" id="IPR019734">
    <property type="entry name" value="TPR_rpt"/>
</dbReference>
<feature type="compositionally biased region" description="Polar residues" evidence="2">
    <location>
        <begin position="219"/>
        <end position="246"/>
    </location>
</feature>
<accession>A0AAD9V3J2</accession>
<reference evidence="3" key="1">
    <citation type="journal article" date="2023" name="G3 (Bethesda)">
        <title>Whole genome assembly and annotation of the endangered Caribbean coral Acropora cervicornis.</title>
        <authorList>
            <person name="Selwyn J.D."/>
            <person name="Vollmer S.V."/>
        </authorList>
    </citation>
    <scope>NUCLEOTIDE SEQUENCE</scope>
    <source>
        <strain evidence="3">K2</strain>
    </source>
</reference>
<dbReference type="EMBL" id="JARQWQ010000038">
    <property type="protein sequence ID" value="KAK2559906.1"/>
    <property type="molecule type" value="Genomic_DNA"/>
</dbReference>
<feature type="compositionally biased region" description="Polar residues" evidence="2">
    <location>
        <begin position="195"/>
        <end position="207"/>
    </location>
</feature>
<feature type="region of interest" description="Disordered" evidence="2">
    <location>
        <begin position="167"/>
        <end position="251"/>
    </location>
</feature>
<dbReference type="Pfam" id="PF20706">
    <property type="entry name" value="GT4-conflict"/>
    <property type="match status" value="1"/>
</dbReference>
<evidence type="ECO:0000313" key="4">
    <source>
        <dbReference type="Proteomes" id="UP001249851"/>
    </source>
</evidence>
<organism evidence="3 4">
    <name type="scientific">Acropora cervicornis</name>
    <name type="common">Staghorn coral</name>
    <dbReference type="NCBI Taxonomy" id="6130"/>
    <lineage>
        <taxon>Eukaryota</taxon>
        <taxon>Metazoa</taxon>
        <taxon>Cnidaria</taxon>
        <taxon>Anthozoa</taxon>
        <taxon>Hexacorallia</taxon>
        <taxon>Scleractinia</taxon>
        <taxon>Astrocoeniina</taxon>
        <taxon>Acroporidae</taxon>
        <taxon>Acropora</taxon>
    </lineage>
</organism>
<dbReference type="Proteomes" id="UP001249851">
    <property type="component" value="Unassembled WGS sequence"/>
</dbReference>
<evidence type="ECO:0000313" key="3">
    <source>
        <dbReference type="EMBL" id="KAK2559906.1"/>
    </source>
</evidence>
<dbReference type="PANTHER" id="PTHR16155:SF19">
    <property type="entry name" value="DED DOMAIN-CONTAINING PROTEIN"/>
    <property type="match status" value="1"/>
</dbReference>
<comment type="caution">
    <text evidence="3">The sequence shown here is derived from an EMBL/GenBank/DDBJ whole genome shotgun (WGS) entry which is preliminary data.</text>
</comment>
<proteinExistence type="predicted"/>
<dbReference type="SUPFAM" id="SSF53756">
    <property type="entry name" value="UDP-Glycosyltransferase/glycogen phosphorylase"/>
    <property type="match status" value="1"/>
</dbReference>
<protein>
    <submittedName>
        <fullName evidence="3">Uncharacterized protein</fullName>
    </submittedName>
</protein>
<feature type="region of interest" description="Disordered" evidence="2">
    <location>
        <begin position="266"/>
        <end position="304"/>
    </location>
</feature>
<evidence type="ECO:0000256" key="2">
    <source>
        <dbReference type="SAM" id="MobiDB-lite"/>
    </source>
</evidence>
<name>A0AAD9V3J2_ACRCE</name>